<feature type="domain" description="Transposase Helix-turn-helix" evidence="4">
    <location>
        <begin position="67"/>
        <end position="118"/>
    </location>
</feature>
<dbReference type="PANTHER" id="PTHR23080:SF133">
    <property type="entry name" value="SI:CH211-262I1.5-RELATED"/>
    <property type="match status" value="1"/>
</dbReference>
<accession>A0A6J1T6V9</accession>
<evidence type="ECO:0000313" key="6">
    <source>
        <dbReference type="RefSeq" id="XP_026288988.2"/>
    </source>
</evidence>
<evidence type="ECO:0000259" key="3">
    <source>
        <dbReference type="Pfam" id="PF13359"/>
    </source>
</evidence>
<sequence>MGYKIIYRSSIASYKTCVKNPKKFKFFCGLSPYNFKVLYNLLGGHEKIKSLKVKYSQKTPKKFSTKTKLTSEDKLLLFLIRLRRGVPVIDLAYVFGIEKSQCASIVYVMLRYLYLTFKGLEKYMFISAEEQKSQMPGPFRPFKNLRVIIDGFDIHIDCPSNFHHQGNTYSDYKSNNTIKFIVGISSRGAIIFVSPGFEGNISEKQALKESGFYEYLQPGDVVMSDRGFNINDDLLRMGVDLIKPPSLDGRNCFTPEEEILTRAIAAARIYVEHAVKLIKVNRLFMPCVPLTLLPTLSDYVYVAGALANFGTKNFKQGAKKKKGGK</sequence>
<dbReference type="GeneID" id="113213976"/>
<evidence type="ECO:0000256" key="2">
    <source>
        <dbReference type="ARBA" id="ARBA00022723"/>
    </source>
</evidence>
<evidence type="ECO:0000256" key="1">
    <source>
        <dbReference type="ARBA" id="ARBA00001968"/>
    </source>
</evidence>
<proteinExistence type="predicted"/>
<dbReference type="InterPro" id="IPR027805">
    <property type="entry name" value="Transposase_HTH_dom"/>
</dbReference>
<dbReference type="InterPro" id="IPR027806">
    <property type="entry name" value="HARBI1_dom"/>
</dbReference>
<name>A0A6J1T6V9_FRAOC</name>
<keyword evidence="2" id="KW-0479">Metal-binding</keyword>
<dbReference type="OrthoDB" id="6423901at2759"/>
<dbReference type="PANTHER" id="PTHR23080">
    <property type="entry name" value="THAP DOMAIN PROTEIN"/>
    <property type="match status" value="1"/>
</dbReference>
<comment type="cofactor">
    <cofactor evidence="1">
        <name>a divalent metal cation</name>
        <dbReference type="ChEBI" id="CHEBI:60240"/>
    </cofactor>
</comment>
<dbReference type="Pfam" id="PF13613">
    <property type="entry name" value="HTH_Tnp_4"/>
    <property type="match status" value="1"/>
</dbReference>
<dbReference type="RefSeq" id="XP_026288988.2">
    <property type="nucleotide sequence ID" value="XM_026433203.2"/>
</dbReference>
<organism evidence="5 6">
    <name type="scientific">Frankliniella occidentalis</name>
    <name type="common">Western flower thrips</name>
    <name type="synonym">Euthrips occidentalis</name>
    <dbReference type="NCBI Taxonomy" id="133901"/>
    <lineage>
        <taxon>Eukaryota</taxon>
        <taxon>Metazoa</taxon>
        <taxon>Ecdysozoa</taxon>
        <taxon>Arthropoda</taxon>
        <taxon>Hexapoda</taxon>
        <taxon>Insecta</taxon>
        <taxon>Pterygota</taxon>
        <taxon>Neoptera</taxon>
        <taxon>Paraneoptera</taxon>
        <taxon>Thysanoptera</taxon>
        <taxon>Terebrantia</taxon>
        <taxon>Thripoidea</taxon>
        <taxon>Thripidae</taxon>
        <taxon>Frankliniella</taxon>
    </lineage>
</organism>
<reference evidence="6" key="1">
    <citation type="submission" date="2025-08" db="UniProtKB">
        <authorList>
            <consortium name="RefSeq"/>
        </authorList>
    </citation>
    <scope>IDENTIFICATION</scope>
    <source>
        <tissue evidence="6">Whole organism</tissue>
    </source>
</reference>
<dbReference type="Pfam" id="PF13359">
    <property type="entry name" value="DDE_Tnp_4"/>
    <property type="match status" value="1"/>
</dbReference>
<dbReference type="KEGG" id="foc:113213976"/>
<protein>
    <submittedName>
        <fullName evidence="6">Uncharacterized protein LOC113213976</fullName>
    </submittedName>
</protein>
<dbReference type="GO" id="GO:0046872">
    <property type="term" value="F:metal ion binding"/>
    <property type="evidence" value="ECO:0007669"/>
    <property type="project" value="UniProtKB-KW"/>
</dbReference>
<feature type="domain" description="DDE Tnp4" evidence="3">
    <location>
        <begin position="149"/>
        <end position="308"/>
    </location>
</feature>
<keyword evidence="5" id="KW-1185">Reference proteome</keyword>
<dbReference type="Proteomes" id="UP000504606">
    <property type="component" value="Unplaced"/>
</dbReference>
<evidence type="ECO:0000313" key="5">
    <source>
        <dbReference type="Proteomes" id="UP000504606"/>
    </source>
</evidence>
<gene>
    <name evidence="6" type="primary">LOC113213976</name>
</gene>
<dbReference type="AlphaFoldDB" id="A0A6J1T6V9"/>
<evidence type="ECO:0000259" key="4">
    <source>
        <dbReference type="Pfam" id="PF13613"/>
    </source>
</evidence>